<protein>
    <submittedName>
        <fullName evidence="8">Dynamin family protein</fullName>
    </submittedName>
</protein>
<evidence type="ECO:0000256" key="4">
    <source>
        <dbReference type="ARBA" id="ARBA00023134"/>
    </source>
</evidence>
<feature type="domain" description="Dynamin N-terminal" evidence="7">
    <location>
        <begin position="267"/>
        <end position="421"/>
    </location>
</feature>
<dbReference type="InterPro" id="IPR045063">
    <property type="entry name" value="Dynamin_N"/>
</dbReference>
<dbReference type="SUPFAM" id="SSF52540">
    <property type="entry name" value="P-loop containing nucleoside triphosphate hydrolases"/>
    <property type="match status" value="1"/>
</dbReference>
<proteinExistence type="predicted"/>
<dbReference type="Gene3D" id="3.40.50.300">
    <property type="entry name" value="P-loop containing nucleotide triphosphate hydrolases"/>
    <property type="match status" value="1"/>
</dbReference>
<evidence type="ECO:0000256" key="6">
    <source>
        <dbReference type="SAM" id="Coils"/>
    </source>
</evidence>
<dbReference type="InterPro" id="IPR029024">
    <property type="entry name" value="TerB-like"/>
</dbReference>
<dbReference type="Proteomes" id="UP000638897">
    <property type="component" value="Unassembled WGS sequence"/>
</dbReference>
<evidence type="ECO:0000313" key="9">
    <source>
        <dbReference type="Proteomes" id="UP000638897"/>
    </source>
</evidence>
<dbReference type="Pfam" id="PF00350">
    <property type="entry name" value="Dynamin_N"/>
    <property type="match status" value="1"/>
</dbReference>
<keyword evidence="4" id="KW-0342">GTP-binding</keyword>
<keyword evidence="5" id="KW-0472">Membrane</keyword>
<evidence type="ECO:0000256" key="5">
    <source>
        <dbReference type="ARBA" id="ARBA00023136"/>
    </source>
</evidence>
<name>A0ABR7ZED8_ANACY</name>
<comment type="caution">
    <text evidence="8">The sequence shown here is derived from an EMBL/GenBank/DDBJ whole genome shotgun (WGS) entry which is preliminary data.</text>
</comment>
<dbReference type="PANTHER" id="PTHR10465">
    <property type="entry name" value="TRANSMEMBRANE GTPASE FZO1"/>
    <property type="match status" value="1"/>
</dbReference>
<reference evidence="8 9" key="1">
    <citation type="journal article" date="2020" name="ISME J.">
        <title>Comparative genomics reveals insights into cyanobacterial evolution and habitat adaptation.</title>
        <authorList>
            <person name="Chen M.Y."/>
            <person name="Teng W.K."/>
            <person name="Zhao L."/>
            <person name="Hu C.X."/>
            <person name="Zhou Y.K."/>
            <person name="Han B.P."/>
            <person name="Song L.R."/>
            <person name="Shu W.S."/>
        </authorList>
    </citation>
    <scope>NUCLEOTIDE SEQUENCE [LARGE SCALE GENOMIC DNA]</scope>
    <source>
        <strain evidence="8 9">FACHB-318</strain>
    </source>
</reference>
<dbReference type="InterPro" id="IPR027094">
    <property type="entry name" value="Mitofusin_fam"/>
</dbReference>
<keyword evidence="3" id="KW-0378">Hydrolase</keyword>
<dbReference type="InterPro" id="IPR027417">
    <property type="entry name" value="P-loop_NTPase"/>
</dbReference>
<keyword evidence="6" id="KW-0175">Coiled coil</keyword>
<keyword evidence="9" id="KW-1185">Reference proteome</keyword>
<comment type="subcellular location">
    <subcellularLocation>
        <location evidence="1">Membrane</location>
    </subcellularLocation>
</comment>
<dbReference type="EMBL" id="JACJQC010000004">
    <property type="protein sequence ID" value="MBD2170982.1"/>
    <property type="molecule type" value="Genomic_DNA"/>
</dbReference>
<organism evidence="8 9">
    <name type="scientific">Anabaena cylindrica FACHB-318</name>
    <dbReference type="NCBI Taxonomy" id="2692880"/>
    <lineage>
        <taxon>Bacteria</taxon>
        <taxon>Bacillati</taxon>
        <taxon>Cyanobacteriota</taxon>
        <taxon>Cyanophyceae</taxon>
        <taxon>Nostocales</taxon>
        <taxon>Nostocaceae</taxon>
        <taxon>Anabaena</taxon>
    </lineage>
</organism>
<keyword evidence="2" id="KW-0547">Nucleotide-binding</keyword>
<accession>A0ABR7ZED8</accession>
<evidence type="ECO:0000256" key="3">
    <source>
        <dbReference type="ARBA" id="ARBA00022801"/>
    </source>
</evidence>
<sequence>MNTLLIGDRIVSSLSKITGQNISKSDATPQVIFITNLIVVLLGSMFIDGIGTDKQKQKMLEILYRFIEPESDTYKLAYLIIKGVIKHQIYRKFDELVIISSLLSESERLLLIGLGYEMSTSDNKLGLREQRYLEILAHYLGVKTEYLAVLASAFRPQESLDIAVLNEVEILLDTPRNQGFKNVEIKPHSNNWKTLISNSKTNTNQPRVSIYYEGLKKFQEFNQQLGNYCNQISQIVQTCHELGFLAKDLIDEVNGLSKKFQLHRFRLAVIGEFSQGKSTLLNALLGEEIQPMREIPCNGNIVVLKYGTQKRVIYRYKDGSEKEIPFDEYRQKVSISEDIALNSLNKELKQSDIKEIIVEHSNLALCNSGVEIIDSPGLNENPELTAITQNLLQDIDAAIFVTNASRSLTQGERQSLNELRLKLNGGKDQEPANNLFIVVNFMDLVNTEKSRDQIKKRIYNFVEGEKPIITGKNRVHFISAQAALRSVMYGYEDEYKKSFDTFIKSIERFLILERGRLKLQPLPDQLNKIIQRIINNLREFKDELESKIKIAEEGKRKILEQIGEFSGRDVKICLLTIQLIEKSLEKANVSWGEWYEGLEERMLLKSERWNSEYKLFWKQDKLVRDYIQCFVSDLSDEIDDWVNSQLKNIILEENLQNLNRNIKYELDAIQAEFNLLDMRDNTKFSEKLKLSINEISDQLIELDNIDFSTPLKGELMEFTRIGFIPTALANVSAVIGNSFASMMMDSDKFHSEIKLSVLEIGLEKFDESFDKVYEKIQENIEIFFDTKVESVSRVIEGAIYMYEKLLEQQEKSNQAMLEQHYATKSLILDKCEELEKLNSRISKDIALWYSEEINKVVIKAAHN</sequence>
<feature type="coiled-coil region" evidence="6">
    <location>
        <begin position="534"/>
        <end position="561"/>
    </location>
</feature>
<evidence type="ECO:0000259" key="7">
    <source>
        <dbReference type="Pfam" id="PF00350"/>
    </source>
</evidence>
<evidence type="ECO:0000256" key="1">
    <source>
        <dbReference type="ARBA" id="ARBA00004370"/>
    </source>
</evidence>
<dbReference type="CDD" id="cd09912">
    <property type="entry name" value="DLP_2"/>
    <property type="match status" value="1"/>
</dbReference>
<evidence type="ECO:0000313" key="8">
    <source>
        <dbReference type="EMBL" id="MBD2170982.1"/>
    </source>
</evidence>
<dbReference type="PANTHER" id="PTHR10465:SF0">
    <property type="entry name" value="SARCALUMENIN"/>
    <property type="match status" value="1"/>
</dbReference>
<gene>
    <name evidence="8" type="ORF">H6F81_06945</name>
</gene>
<dbReference type="SUPFAM" id="SSF158682">
    <property type="entry name" value="TerB-like"/>
    <property type="match status" value="1"/>
</dbReference>
<dbReference type="RefSeq" id="WP_010998068.1">
    <property type="nucleotide sequence ID" value="NZ_JACJQC010000004.1"/>
</dbReference>
<evidence type="ECO:0000256" key="2">
    <source>
        <dbReference type="ARBA" id="ARBA00022741"/>
    </source>
</evidence>